<dbReference type="Gene3D" id="3.30.2410.10">
    <property type="entry name" value="Hect, E3 ligase catalytic domain"/>
    <property type="match status" value="1"/>
</dbReference>
<comment type="caution">
    <text evidence="7">The sequence shown here is derived from an EMBL/GenBank/DDBJ whole genome shotgun (WGS) entry which is preliminary data.</text>
</comment>
<evidence type="ECO:0000256" key="4">
    <source>
        <dbReference type="PROSITE-ProRule" id="PRU00104"/>
    </source>
</evidence>
<dbReference type="InterPro" id="IPR051709">
    <property type="entry name" value="Ub-ligase/GTPase-reg"/>
</dbReference>
<dbReference type="PANTHER" id="PTHR45622:SF73">
    <property type="entry name" value="E3 UBIQUITIN-PROTEIN LIGASE HERC4-LIKE ISOFORM X1-RELATED"/>
    <property type="match status" value="1"/>
</dbReference>
<dbReference type="Pfam" id="PF00632">
    <property type="entry name" value="HECT"/>
    <property type="match status" value="1"/>
</dbReference>
<dbReference type="InterPro" id="IPR009091">
    <property type="entry name" value="RCC1/BLIP-II"/>
</dbReference>
<organism evidence="7 8">
    <name type="scientific">Astyanax mexicanus</name>
    <name type="common">Blind cave fish</name>
    <name type="synonym">Astyanax fasciatus mexicanus</name>
    <dbReference type="NCBI Taxonomy" id="7994"/>
    <lineage>
        <taxon>Eukaryota</taxon>
        <taxon>Metazoa</taxon>
        <taxon>Chordata</taxon>
        <taxon>Craniata</taxon>
        <taxon>Vertebrata</taxon>
        <taxon>Euteleostomi</taxon>
        <taxon>Actinopterygii</taxon>
        <taxon>Neopterygii</taxon>
        <taxon>Teleostei</taxon>
        <taxon>Ostariophysi</taxon>
        <taxon>Characiformes</taxon>
        <taxon>Characoidei</taxon>
        <taxon>Acestrorhamphidae</taxon>
        <taxon>Acestrorhamphinae</taxon>
        <taxon>Astyanax</taxon>
    </lineage>
</organism>
<dbReference type="OrthoDB" id="5981550at2759"/>
<dbReference type="SUPFAM" id="SSF50985">
    <property type="entry name" value="RCC1/BLIP-II"/>
    <property type="match status" value="1"/>
</dbReference>
<reference evidence="7 8" key="1">
    <citation type="submission" date="2021-07" db="EMBL/GenBank/DDBJ databases">
        <authorList>
            <person name="Imarazene B."/>
            <person name="Zahm M."/>
            <person name="Klopp C."/>
            <person name="Cabau C."/>
            <person name="Beille S."/>
            <person name="Jouanno E."/>
            <person name="Castinel A."/>
            <person name="Lluch J."/>
            <person name="Gil L."/>
            <person name="Kuchtly C."/>
            <person name="Lopez Roques C."/>
            <person name="Donnadieu C."/>
            <person name="Parrinello H."/>
            <person name="Journot L."/>
            <person name="Du K."/>
            <person name="Schartl M."/>
            <person name="Retaux S."/>
            <person name="Guiguen Y."/>
        </authorList>
    </citation>
    <scope>NUCLEOTIDE SEQUENCE [LARGE SCALE GENOMIC DNA]</scope>
    <source>
        <strain evidence="7">Pach_M1</strain>
        <tissue evidence="7">Testis</tissue>
    </source>
</reference>
<keyword evidence="1" id="KW-0808">Transferase</keyword>
<sequence length="1001" mass="112351">MSQTVLSACGMLCYWGEEVRAGFGLLKPDGVQRSDWGVSCCSPKTRITQITPGGRLLGFVRGEGSVSFIRAPPTGGLQGGRLKKLELKDKIRSMSCGENDAVLLTNEGKVFQLNKYNICSPIKYLADRTVIQIACGDQHCMALTDDGQLFTWGQNSSGQLGLGKKDESSSQSPQPLKSMTGIPLAQISAGGDHSFALSLSGVVFGWGRNNTGQLGLGDREDRYVPVCVKSLNRKKTVLISCGEDHTAVLTKDGLVFTSGSGCYGQLGHNSFSDELRPRLLGGLWGSEVSQIACGRHHTLALVGSSKTIYSFGCGEQGQLGNGQHTNQCVPLPVQLLHSESCLDQTVERIIAGGNLSVAFCAKQNGEVATADSSPRSSKGISVLDDELIENWIVNCENAKTWDKVKRKIKMLFSSASSISASFIDKCKDKHYKTSEGHSGLDLSLARCAFEKLAKQQKILLEVESVVERDLLPSLKNTTAAGIEALRVYLILPELLRVLRKIQRGTQLTIDLAKAILKLDQESLNLLTNLWTRMPYYYYRTAVRMFHSVAAHFTSQMTTDISCWDALKPTLHVLQKLYEVNGQRVTRLTEDCFYIKEINIVFVWIYYIQSNWNLPEQQYLNFLKTMENINIFVSFPSALDLKSKCRLFMALQVKQCPEMVRNRNLLCVNRETVLADTLTYLKTERPVFSLPLKVKFILENGFDDGGLCKEYFRLIGQDLAKSSGLIQSNEDSKLFWFSADTSGTTDGFYYLGIICGMAFSNHIHLNIGFPLALFKKLLHLNPTLRDLEELSPVEARNLKDLLTEDEDVVEKLDLDFTLHGQELIPNGQEVLVTKVNRQKYVDLYVDYFFNKSVEYQFTEFAKGFFEGVHVKFWTMFLPEELRLLLYGTCEYKWEELQKIATYEGCGPLDDLIQNFWTVFLELSEEHQKKFLVFMYGSDWLPVGGLSQLRLNIRKRVYENADERFPAAQTCYGNLELPNYSNIDVLRARLVHAITCCETFGVA</sequence>
<dbReference type="InterPro" id="IPR000569">
    <property type="entry name" value="HECT_dom"/>
</dbReference>
<dbReference type="Gene3D" id="2.130.10.30">
    <property type="entry name" value="Regulator of chromosome condensation 1/beta-lactamase-inhibitor protein II"/>
    <property type="match status" value="1"/>
</dbReference>
<evidence type="ECO:0000256" key="3">
    <source>
        <dbReference type="ARBA" id="ARBA00022786"/>
    </source>
</evidence>
<dbReference type="GO" id="GO:0016567">
    <property type="term" value="P:protein ubiquitination"/>
    <property type="evidence" value="ECO:0007669"/>
    <property type="project" value="TreeGrafter"/>
</dbReference>
<evidence type="ECO:0000313" key="7">
    <source>
        <dbReference type="EMBL" id="KAG9275675.1"/>
    </source>
</evidence>
<dbReference type="Pfam" id="PF25390">
    <property type="entry name" value="WD40_RLD"/>
    <property type="match status" value="1"/>
</dbReference>
<feature type="domain" description="HECT" evidence="6">
    <location>
        <begin position="676"/>
        <end position="1001"/>
    </location>
</feature>
<dbReference type="InterPro" id="IPR000408">
    <property type="entry name" value="Reg_chr_condens"/>
</dbReference>
<dbReference type="InterPro" id="IPR035983">
    <property type="entry name" value="Hect_E3_ubiquitin_ligase"/>
</dbReference>
<dbReference type="Gene3D" id="3.30.2160.10">
    <property type="entry name" value="Hect, E3 ligase catalytic domain"/>
    <property type="match status" value="1"/>
</dbReference>
<feature type="repeat" description="RCC1" evidence="5">
    <location>
        <begin position="306"/>
        <end position="362"/>
    </location>
</feature>
<dbReference type="GO" id="GO:0061630">
    <property type="term" value="F:ubiquitin protein ligase activity"/>
    <property type="evidence" value="ECO:0007669"/>
    <property type="project" value="TreeGrafter"/>
</dbReference>
<dbReference type="Proteomes" id="UP000752171">
    <property type="component" value="Unassembled WGS sequence"/>
</dbReference>
<dbReference type="SUPFAM" id="SSF56204">
    <property type="entry name" value="Hect, E3 ligase catalytic domain"/>
    <property type="match status" value="1"/>
</dbReference>
<dbReference type="GO" id="GO:0006511">
    <property type="term" value="P:ubiquitin-dependent protein catabolic process"/>
    <property type="evidence" value="ECO:0007669"/>
    <property type="project" value="TreeGrafter"/>
</dbReference>
<dbReference type="PROSITE" id="PS00626">
    <property type="entry name" value="RCC1_2"/>
    <property type="match status" value="3"/>
</dbReference>
<dbReference type="PANTHER" id="PTHR45622">
    <property type="entry name" value="UBIQUITIN-PROTEIN LIGASE E3A-RELATED"/>
    <property type="match status" value="1"/>
</dbReference>
<gene>
    <name evidence="7" type="primary">HERC3</name>
    <name evidence="7" type="ORF">AMEX_G10221</name>
</gene>
<dbReference type="PROSITE" id="PS50012">
    <property type="entry name" value="RCC1_3"/>
    <property type="match status" value="4"/>
</dbReference>
<feature type="repeat" description="RCC1" evidence="5">
    <location>
        <begin position="201"/>
        <end position="252"/>
    </location>
</feature>
<accession>A0A8T2M1Y0</accession>
<keyword evidence="2" id="KW-0677">Repeat</keyword>
<evidence type="ECO:0000256" key="5">
    <source>
        <dbReference type="PROSITE-ProRule" id="PRU00235"/>
    </source>
</evidence>
<evidence type="ECO:0000313" key="8">
    <source>
        <dbReference type="Proteomes" id="UP000752171"/>
    </source>
</evidence>
<feature type="repeat" description="RCC1" evidence="5">
    <location>
        <begin position="253"/>
        <end position="304"/>
    </location>
</feature>
<evidence type="ECO:0000259" key="6">
    <source>
        <dbReference type="PROSITE" id="PS50237"/>
    </source>
</evidence>
<dbReference type="SMART" id="SM00119">
    <property type="entry name" value="HECTc"/>
    <property type="match status" value="1"/>
</dbReference>
<keyword evidence="3 4" id="KW-0833">Ubl conjugation pathway</keyword>
<proteinExistence type="predicted"/>
<dbReference type="EMBL" id="JAICCE010000007">
    <property type="protein sequence ID" value="KAG9275675.1"/>
    <property type="molecule type" value="Genomic_DNA"/>
</dbReference>
<dbReference type="Gene3D" id="3.90.1750.10">
    <property type="entry name" value="Hect, E3 ligase catalytic domains"/>
    <property type="match status" value="1"/>
</dbReference>
<dbReference type="AlphaFoldDB" id="A0A8T2M1Y0"/>
<evidence type="ECO:0000256" key="1">
    <source>
        <dbReference type="ARBA" id="ARBA00022679"/>
    </source>
</evidence>
<dbReference type="InterPro" id="IPR058923">
    <property type="entry name" value="RCC1-like_dom"/>
</dbReference>
<dbReference type="PRINTS" id="PR00633">
    <property type="entry name" value="RCCNDNSATION"/>
</dbReference>
<dbReference type="PROSITE" id="PS50237">
    <property type="entry name" value="HECT"/>
    <property type="match status" value="1"/>
</dbReference>
<protein>
    <submittedName>
        <fullName evidence="7">Putative E3 ubiquitin-protein ligase HERC3</fullName>
    </submittedName>
</protein>
<evidence type="ECO:0000256" key="2">
    <source>
        <dbReference type="ARBA" id="ARBA00022737"/>
    </source>
</evidence>
<feature type="active site" description="Glycyl thioester intermediate" evidence="4">
    <location>
        <position position="969"/>
    </location>
</feature>
<name>A0A8T2M1Y0_ASTMX</name>
<dbReference type="GO" id="GO:0005737">
    <property type="term" value="C:cytoplasm"/>
    <property type="evidence" value="ECO:0007669"/>
    <property type="project" value="TreeGrafter"/>
</dbReference>
<feature type="repeat" description="RCC1" evidence="5">
    <location>
        <begin position="147"/>
        <end position="200"/>
    </location>
</feature>